<dbReference type="KEGG" id="xak:KIMC2_09330"/>
<dbReference type="GO" id="GO:0005524">
    <property type="term" value="F:ATP binding"/>
    <property type="evidence" value="ECO:0007669"/>
    <property type="project" value="UniProtKB-KW"/>
</dbReference>
<dbReference type="InterPro" id="IPR017871">
    <property type="entry name" value="ABC_transporter-like_CS"/>
</dbReference>
<dbReference type="Pfam" id="PF09383">
    <property type="entry name" value="NIL"/>
    <property type="match status" value="1"/>
</dbReference>
<dbReference type="PANTHER" id="PTHR43166">
    <property type="entry name" value="AMINO ACID IMPORT ATP-BINDING PROTEIN"/>
    <property type="match status" value="1"/>
</dbReference>
<keyword evidence="6" id="KW-1278">Translocase</keyword>
<dbReference type="SUPFAM" id="SSF52540">
    <property type="entry name" value="P-loop containing nucleoside triphosphate hydrolases"/>
    <property type="match status" value="1"/>
</dbReference>
<comment type="function">
    <text evidence="10">Part of the ABC transporter FtsEX involved in cellular division. Has ATPase activity. Essential for cell division and viability.</text>
</comment>
<evidence type="ECO:0000259" key="11">
    <source>
        <dbReference type="PROSITE" id="PS50893"/>
    </source>
</evidence>
<dbReference type="EMBL" id="AP026801">
    <property type="protein sequence ID" value="BDR56371.1"/>
    <property type="molecule type" value="Genomic_DNA"/>
</dbReference>
<dbReference type="Pfam" id="PF00005">
    <property type="entry name" value="ABC_tran"/>
    <property type="match status" value="1"/>
</dbReference>
<dbReference type="InterPro" id="IPR018449">
    <property type="entry name" value="NIL_domain"/>
</dbReference>
<dbReference type="SUPFAM" id="SSF55021">
    <property type="entry name" value="ACT-like"/>
    <property type="match status" value="1"/>
</dbReference>
<keyword evidence="13" id="KW-1185">Reference proteome</keyword>
<evidence type="ECO:0000256" key="2">
    <source>
        <dbReference type="ARBA" id="ARBA00022448"/>
    </source>
</evidence>
<reference evidence="12 13" key="1">
    <citation type="journal article" date="2023" name="Microbiol. Spectr.">
        <title>Symbiosis of Carpenter Bees with Uncharacterized Lactic Acid Bacteria Showing NAD Auxotrophy.</title>
        <authorList>
            <person name="Kawasaki S."/>
            <person name="Ozawa K."/>
            <person name="Mori T."/>
            <person name="Yamamoto A."/>
            <person name="Ito M."/>
            <person name="Ohkuma M."/>
            <person name="Sakamoto M."/>
            <person name="Matsutani M."/>
        </authorList>
    </citation>
    <scope>NUCLEOTIDE SEQUENCE [LARGE SCALE GENOMIC DNA]</scope>
    <source>
        <strain evidence="12 13">KimC2</strain>
    </source>
</reference>
<sequence length="356" mass="39561">MTEPIIQLKNVSVEFNSKKKQVSAVNNVNLTINKGDIFGIVGYSGAGKSTLVRLINLLQKPTSGQVIVNKQNLLELSDKELRISRKKIGMIFQHFNLMNARTIFNNVAFALKGTDLSKKQKNDRVNELLDLVGLSDKANNYPSELSGGQKQRVGIARAIANHPDILISDEATSALDPKTTQSILELLDQINKKLGLTIVLITHQMEAIKQISHHVAVMDQGKIIEEGSVYQIFSEPQKSLTKSFINTTTRLDETLKVLYEQENVKHLSKDQKLLSLSYFGDSTDEPLISSLYEKFQVSANILYGNIEMLQGQPLGNLVVILSGTEQSVQNALNYLNESRVKVTELNPSEGDINELN</sequence>
<keyword evidence="3" id="KW-1003">Cell membrane</keyword>
<evidence type="ECO:0000256" key="3">
    <source>
        <dbReference type="ARBA" id="ARBA00022475"/>
    </source>
</evidence>
<dbReference type="PROSITE" id="PS50893">
    <property type="entry name" value="ABC_TRANSPORTER_2"/>
    <property type="match status" value="1"/>
</dbReference>
<keyword evidence="8" id="KW-0472">Membrane</keyword>
<evidence type="ECO:0000256" key="8">
    <source>
        <dbReference type="ARBA" id="ARBA00023136"/>
    </source>
</evidence>
<keyword evidence="5 12" id="KW-0067">ATP-binding</keyword>
<evidence type="ECO:0000256" key="9">
    <source>
        <dbReference type="ARBA" id="ARBA00049360"/>
    </source>
</evidence>
<dbReference type="PANTHER" id="PTHR43166:SF30">
    <property type="entry name" value="METHIONINE IMPORT ATP-BINDING PROTEIN METN"/>
    <property type="match status" value="1"/>
</dbReference>
<evidence type="ECO:0000313" key="12">
    <source>
        <dbReference type="EMBL" id="BDR56371.1"/>
    </source>
</evidence>
<protein>
    <submittedName>
        <fullName evidence="12">Methionine import ATP-binding protein MetN</fullName>
    </submittedName>
</protein>
<evidence type="ECO:0000256" key="7">
    <source>
        <dbReference type="ARBA" id="ARBA00022970"/>
    </source>
</evidence>
<dbReference type="Proteomes" id="UP001321804">
    <property type="component" value="Chromosome"/>
</dbReference>
<dbReference type="Gene3D" id="3.30.70.260">
    <property type="match status" value="1"/>
</dbReference>
<keyword evidence="4" id="KW-0547">Nucleotide-binding</keyword>
<dbReference type="InterPro" id="IPR050086">
    <property type="entry name" value="MetN_ABC_transporter-like"/>
</dbReference>
<evidence type="ECO:0000256" key="10">
    <source>
        <dbReference type="ARBA" id="ARBA00055994"/>
    </source>
</evidence>
<proteinExistence type="inferred from homology"/>
<name>A0AAU9DDY1_9LACO</name>
<dbReference type="SMART" id="SM00382">
    <property type="entry name" value="AAA"/>
    <property type="match status" value="1"/>
</dbReference>
<dbReference type="InterPro" id="IPR027417">
    <property type="entry name" value="P-loop_NTPase"/>
</dbReference>
<dbReference type="GO" id="GO:0006865">
    <property type="term" value="P:amino acid transport"/>
    <property type="evidence" value="ECO:0007669"/>
    <property type="project" value="UniProtKB-KW"/>
</dbReference>
<dbReference type="PROSITE" id="PS00211">
    <property type="entry name" value="ABC_TRANSPORTER_1"/>
    <property type="match status" value="1"/>
</dbReference>
<keyword evidence="7" id="KW-0029">Amino-acid transport</keyword>
<dbReference type="CDD" id="cd03258">
    <property type="entry name" value="ABC_MetN_methionine_transporter"/>
    <property type="match status" value="1"/>
</dbReference>
<evidence type="ECO:0000256" key="1">
    <source>
        <dbReference type="ARBA" id="ARBA00005417"/>
    </source>
</evidence>
<dbReference type="GO" id="GO:0016887">
    <property type="term" value="F:ATP hydrolysis activity"/>
    <property type="evidence" value="ECO:0007669"/>
    <property type="project" value="InterPro"/>
</dbReference>
<dbReference type="FunFam" id="3.40.50.300:FF:000056">
    <property type="entry name" value="Cell division ATP-binding protein FtsE"/>
    <property type="match status" value="1"/>
</dbReference>
<gene>
    <name evidence="12" type="primary">metN</name>
    <name evidence="12" type="ORF">KIMC2_09330</name>
</gene>
<feature type="domain" description="ABC transporter" evidence="11">
    <location>
        <begin position="6"/>
        <end position="245"/>
    </location>
</feature>
<evidence type="ECO:0000313" key="13">
    <source>
        <dbReference type="Proteomes" id="UP001321804"/>
    </source>
</evidence>
<evidence type="ECO:0000256" key="6">
    <source>
        <dbReference type="ARBA" id="ARBA00022967"/>
    </source>
</evidence>
<evidence type="ECO:0000256" key="5">
    <source>
        <dbReference type="ARBA" id="ARBA00022840"/>
    </source>
</evidence>
<organism evidence="12 13">
    <name type="scientific">Xylocopilactobacillus apis</name>
    <dbReference type="NCBI Taxonomy" id="2932183"/>
    <lineage>
        <taxon>Bacteria</taxon>
        <taxon>Bacillati</taxon>
        <taxon>Bacillota</taxon>
        <taxon>Bacilli</taxon>
        <taxon>Lactobacillales</taxon>
        <taxon>Lactobacillaceae</taxon>
        <taxon>Xylocopilactobacillus</taxon>
    </lineage>
</organism>
<dbReference type="Gene3D" id="3.40.50.300">
    <property type="entry name" value="P-loop containing nucleotide triphosphate hydrolases"/>
    <property type="match status" value="1"/>
</dbReference>
<evidence type="ECO:0000256" key="4">
    <source>
        <dbReference type="ARBA" id="ARBA00022741"/>
    </source>
</evidence>
<dbReference type="InterPro" id="IPR003439">
    <property type="entry name" value="ABC_transporter-like_ATP-bd"/>
</dbReference>
<comment type="similarity">
    <text evidence="1">Belongs to the ABC transporter superfamily.</text>
</comment>
<dbReference type="GO" id="GO:0005886">
    <property type="term" value="C:plasma membrane"/>
    <property type="evidence" value="ECO:0007669"/>
    <property type="project" value="UniProtKB-ARBA"/>
</dbReference>
<dbReference type="InterPro" id="IPR045865">
    <property type="entry name" value="ACT-like_dom_sf"/>
</dbReference>
<dbReference type="InterPro" id="IPR041701">
    <property type="entry name" value="MetN_ABC"/>
</dbReference>
<dbReference type="SMART" id="SM00930">
    <property type="entry name" value="NIL"/>
    <property type="match status" value="1"/>
</dbReference>
<accession>A0AAU9DDY1</accession>
<dbReference type="AlphaFoldDB" id="A0AAU9DDY1"/>
<dbReference type="InterPro" id="IPR003593">
    <property type="entry name" value="AAA+_ATPase"/>
</dbReference>
<keyword evidence="2" id="KW-0813">Transport</keyword>
<comment type="catalytic activity">
    <reaction evidence="9">
        <text>ATP + H2O = ADP + phosphate + H(+)</text>
        <dbReference type="Rhea" id="RHEA:13065"/>
        <dbReference type="ChEBI" id="CHEBI:15377"/>
        <dbReference type="ChEBI" id="CHEBI:15378"/>
        <dbReference type="ChEBI" id="CHEBI:30616"/>
        <dbReference type="ChEBI" id="CHEBI:43474"/>
        <dbReference type="ChEBI" id="CHEBI:456216"/>
    </reaction>
</comment>